<sequence>MTDIQTQELADRYIALWNEPDAGLRRKAIEEVWAGDGTHVLRPPQEIREVAAGLGFDSTTLEAHGYDEIEVRVMRSYEKFVAPGEFFFRPRGDALRLHDVVKFTWEMVPVGGDEAVGGGLEVLVLGEGDRVITDYMFPGL</sequence>
<evidence type="ECO:0000313" key="1">
    <source>
        <dbReference type="EMBL" id="GLK07195.1"/>
    </source>
</evidence>
<dbReference type="EMBL" id="BSEV01000001">
    <property type="protein sequence ID" value="GLK07195.1"/>
    <property type="molecule type" value="Genomic_DNA"/>
</dbReference>
<proteinExistence type="predicted"/>
<dbReference type="SUPFAM" id="SSF54427">
    <property type="entry name" value="NTF2-like"/>
    <property type="match status" value="1"/>
</dbReference>
<evidence type="ECO:0000313" key="2">
    <source>
        <dbReference type="Proteomes" id="UP001143474"/>
    </source>
</evidence>
<protein>
    <recommendedName>
        <fullName evidence="3">SnoaL-like domain-containing protein</fullName>
    </recommendedName>
</protein>
<reference evidence="1" key="2">
    <citation type="submission" date="2023-01" db="EMBL/GenBank/DDBJ databases">
        <authorList>
            <person name="Sun Q."/>
            <person name="Evtushenko L."/>
        </authorList>
    </citation>
    <scope>NUCLEOTIDE SEQUENCE</scope>
    <source>
        <strain evidence="1">VKM Ac-2007</strain>
    </source>
</reference>
<dbReference type="InterPro" id="IPR032710">
    <property type="entry name" value="NTF2-like_dom_sf"/>
</dbReference>
<name>A0A9W6MAX6_9ACTN</name>
<keyword evidence="2" id="KW-1185">Reference proteome</keyword>
<organism evidence="1 2">
    <name type="scientific">Streptosporangium carneum</name>
    <dbReference type="NCBI Taxonomy" id="47481"/>
    <lineage>
        <taxon>Bacteria</taxon>
        <taxon>Bacillati</taxon>
        <taxon>Actinomycetota</taxon>
        <taxon>Actinomycetes</taxon>
        <taxon>Streptosporangiales</taxon>
        <taxon>Streptosporangiaceae</taxon>
        <taxon>Streptosporangium</taxon>
    </lineage>
</organism>
<reference evidence="1" key="1">
    <citation type="journal article" date="2014" name="Int. J. Syst. Evol. Microbiol.">
        <title>Complete genome sequence of Corynebacterium casei LMG S-19264T (=DSM 44701T), isolated from a smear-ripened cheese.</title>
        <authorList>
            <consortium name="US DOE Joint Genome Institute (JGI-PGF)"/>
            <person name="Walter F."/>
            <person name="Albersmeier A."/>
            <person name="Kalinowski J."/>
            <person name="Ruckert C."/>
        </authorList>
    </citation>
    <scope>NUCLEOTIDE SEQUENCE</scope>
    <source>
        <strain evidence="1">VKM Ac-2007</strain>
    </source>
</reference>
<dbReference type="Proteomes" id="UP001143474">
    <property type="component" value="Unassembled WGS sequence"/>
</dbReference>
<dbReference type="AlphaFoldDB" id="A0A9W6MAX6"/>
<accession>A0A9W6MAX6</accession>
<evidence type="ECO:0008006" key="3">
    <source>
        <dbReference type="Google" id="ProtNLM"/>
    </source>
</evidence>
<comment type="caution">
    <text evidence="1">The sequence shown here is derived from an EMBL/GenBank/DDBJ whole genome shotgun (WGS) entry which is preliminary data.</text>
</comment>
<gene>
    <name evidence="1" type="ORF">GCM10017600_06000</name>
</gene>
<dbReference type="Gene3D" id="3.10.450.50">
    <property type="match status" value="1"/>
</dbReference>
<dbReference type="RefSeq" id="WP_271215753.1">
    <property type="nucleotide sequence ID" value="NZ_BAAAVD010000006.1"/>
</dbReference>